<dbReference type="PANTHER" id="PTHR22993">
    <property type="entry name" value="FORMAMIDOPYRIMIDINE-DNA GLYCOSYLASE"/>
    <property type="match status" value="1"/>
</dbReference>
<dbReference type="GO" id="GO:0006284">
    <property type="term" value="P:base-excision repair"/>
    <property type="evidence" value="ECO:0007669"/>
    <property type="project" value="InterPro"/>
</dbReference>
<reference evidence="19 20" key="1">
    <citation type="journal article" date="2016" name="Nat. Commun.">
        <title>Thousands of microbial genomes shed light on interconnected biogeochemical processes in an aquifer system.</title>
        <authorList>
            <person name="Anantharaman K."/>
            <person name="Brown C.T."/>
            <person name="Hug L.A."/>
            <person name="Sharon I."/>
            <person name="Castelle C.J."/>
            <person name="Probst A.J."/>
            <person name="Thomas B.C."/>
            <person name="Singh A."/>
            <person name="Wilkins M.J."/>
            <person name="Karaoz U."/>
            <person name="Brodie E.L."/>
            <person name="Williams K.H."/>
            <person name="Hubbard S.S."/>
            <person name="Banfield J.F."/>
        </authorList>
    </citation>
    <scope>NUCLEOTIDE SEQUENCE [LARGE SCALE GENOMIC DNA]</scope>
</reference>
<keyword evidence="10" id="KW-0238">DNA-binding</keyword>
<evidence type="ECO:0000256" key="13">
    <source>
        <dbReference type="ARBA" id="ARBA00023268"/>
    </source>
</evidence>
<evidence type="ECO:0000259" key="18">
    <source>
        <dbReference type="PROSITE" id="PS51068"/>
    </source>
</evidence>
<evidence type="ECO:0000256" key="9">
    <source>
        <dbReference type="ARBA" id="ARBA00022833"/>
    </source>
</evidence>
<dbReference type="AlphaFoldDB" id="A0A1G1YGP5"/>
<dbReference type="GO" id="GO:0008270">
    <property type="term" value="F:zinc ion binding"/>
    <property type="evidence" value="ECO:0007669"/>
    <property type="project" value="UniProtKB-KW"/>
</dbReference>
<comment type="catalytic activity">
    <reaction evidence="15">
        <text>2'-deoxyribonucleotide-(2'-deoxyribose 5'-phosphate)-2'-deoxyribonucleotide-DNA = a 3'-end 2'-deoxyribonucleotide-(2,3-dehydro-2,3-deoxyribose 5'-phosphate)-DNA + a 5'-end 5'-phospho-2'-deoxyribonucleoside-DNA + H(+)</text>
        <dbReference type="Rhea" id="RHEA:66592"/>
        <dbReference type="Rhea" id="RHEA-COMP:13180"/>
        <dbReference type="Rhea" id="RHEA-COMP:16897"/>
        <dbReference type="Rhea" id="RHEA-COMP:17067"/>
        <dbReference type="ChEBI" id="CHEBI:15378"/>
        <dbReference type="ChEBI" id="CHEBI:136412"/>
        <dbReference type="ChEBI" id="CHEBI:157695"/>
        <dbReference type="ChEBI" id="CHEBI:167181"/>
        <dbReference type="EC" id="4.2.99.18"/>
    </reaction>
</comment>
<keyword evidence="7 16" id="KW-0863">Zinc-finger</keyword>
<gene>
    <name evidence="19" type="ORF">A3A02_01860</name>
</gene>
<keyword evidence="5" id="KW-0479">Metal-binding</keyword>
<accession>A0A1G1YGP5</accession>
<dbReference type="PROSITE" id="PS51068">
    <property type="entry name" value="FPG_CAT"/>
    <property type="match status" value="1"/>
</dbReference>
<evidence type="ECO:0000256" key="6">
    <source>
        <dbReference type="ARBA" id="ARBA00022763"/>
    </source>
</evidence>
<keyword evidence="13" id="KW-0511">Multifunctional enzyme</keyword>
<dbReference type="CDD" id="cd08966">
    <property type="entry name" value="EcFpg-like_N"/>
    <property type="match status" value="1"/>
</dbReference>
<keyword evidence="9" id="KW-0862">Zinc</keyword>
<dbReference type="Pfam" id="PF01149">
    <property type="entry name" value="Fapy_DNA_glyco"/>
    <property type="match status" value="1"/>
</dbReference>
<dbReference type="PANTHER" id="PTHR22993:SF9">
    <property type="entry name" value="FORMAMIDOPYRIMIDINE-DNA GLYCOSYLASE"/>
    <property type="match status" value="1"/>
</dbReference>
<feature type="domain" description="Formamidopyrimidine-DNA glycosylase catalytic" evidence="18">
    <location>
        <begin position="2"/>
        <end position="147"/>
    </location>
</feature>
<keyword evidence="8" id="KW-0378">Hydrolase</keyword>
<dbReference type="SUPFAM" id="SSF46946">
    <property type="entry name" value="S13-like H2TH domain"/>
    <property type="match status" value="1"/>
</dbReference>
<dbReference type="InterPro" id="IPR020629">
    <property type="entry name" value="FPG_Glyclase"/>
</dbReference>
<comment type="catalytic activity">
    <reaction evidence="1">
        <text>Hydrolysis of DNA containing ring-opened 7-methylguanine residues, releasing 2,6-diamino-4-hydroxy-5-(N-methyl)formamidopyrimidine.</text>
        <dbReference type="EC" id="3.2.2.23"/>
    </reaction>
</comment>
<keyword evidence="12" id="KW-0456">Lyase</keyword>
<dbReference type="InterPro" id="IPR012319">
    <property type="entry name" value="FPG_cat"/>
</dbReference>
<dbReference type="NCBIfam" id="NF002211">
    <property type="entry name" value="PRK01103.1"/>
    <property type="match status" value="1"/>
</dbReference>
<keyword evidence="14" id="KW-0326">Glycosidase</keyword>
<dbReference type="EMBL" id="MHIM01000034">
    <property type="protein sequence ID" value="OGY51533.1"/>
    <property type="molecule type" value="Genomic_DNA"/>
</dbReference>
<dbReference type="Gene3D" id="3.20.190.10">
    <property type="entry name" value="MutM-like, N-terminal"/>
    <property type="match status" value="1"/>
</dbReference>
<evidence type="ECO:0000256" key="8">
    <source>
        <dbReference type="ARBA" id="ARBA00022801"/>
    </source>
</evidence>
<keyword evidence="11" id="KW-0234">DNA repair</keyword>
<evidence type="ECO:0000313" key="20">
    <source>
        <dbReference type="Proteomes" id="UP000177376"/>
    </source>
</evidence>
<dbReference type="SMART" id="SM01232">
    <property type="entry name" value="H2TH"/>
    <property type="match status" value="1"/>
</dbReference>
<dbReference type="Pfam" id="PF06827">
    <property type="entry name" value="zf-FPG_IleRS"/>
    <property type="match status" value="1"/>
</dbReference>
<evidence type="ECO:0000256" key="3">
    <source>
        <dbReference type="ARBA" id="ARBA00009409"/>
    </source>
</evidence>
<evidence type="ECO:0000256" key="14">
    <source>
        <dbReference type="ARBA" id="ARBA00023295"/>
    </source>
</evidence>
<dbReference type="PROSITE" id="PS51066">
    <property type="entry name" value="ZF_FPG_2"/>
    <property type="match status" value="1"/>
</dbReference>
<dbReference type="SMART" id="SM00898">
    <property type="entry name" value="Fapy_DNA_glyco"/>
    <property type="match status" value="1"/>
</dbReference>
<dbReference type="FunFam" id="1.10.8.50:FF:000003">
    <property type="entry name" value="Formamidopyrimidine-DNA glycosylase"/>
    <property type="match status" value="1"/>
</dbReference>
<dbReference type="InterPro" id="IPR010663">
    <property type="entry name" value="Znf_FPG/IleRS"/>
</dbReference>
<feature type="domain" description="FPG-type" evidence="17">
    <location>
        <begin position="271"/>
        <end position="305"/>
    </location>
</feature>
<dbReference type="Pfam" id="PF06831">
    <property type="entry name" value="H2TH"/>
    <property type="match status" value="1"/>
</dbReference>
<evidence type="ECO:0000256" key="7">
    <source>
        <dbReference type="ARBA" id="ARBA00022771"/>
    </source>
</evidence>
<evidence type="ECO:0000256" key="12">
    <source>
        <dbReference type="ARBA" id="ARBA00023239"/>
    </source>
</evidence>
<dbReference type="GO" id="GO:0140078">
    <property type="term" value="F:class I DNA-(apurinic or apyrimidinic site) endonuclease activity"/>
    <property type="evidence" value="ECO:0007669"/>
    <property type="project" value="UniProtKB-EC"/>
</dbReference>
<comment type="caution">
    <text evidence="19">The sequence shown here is derived from an EMBL/GenBank/DDBJ whole genome shotgun (WGS) entry which is preliminary data.</text>
</comment>
<dbReference type="InterPro" id="IPR015886">
    <property type="entry name" value="H2TH_FPG"/>
</dbReference>
<evidence type="ECO:0000259" key="17">
    <source>
        <dbReference type="PROSITE" id="PS51066"/>
    </source>
</evidence>
<name>A0A1G1YGP5_9BACT</name>
<dbReference type="GO" id="GO:0003684">
    <property type="term" value="F:damaged DNA binding"/>
    <property type="evidence" value="ECO:0007669"/>
    <property type="project" value="InterPro"/>
</dbReference>
<comment type="subunit">
    <text evidence="4">Monomer.</text>
</comment>
<dbReference type="Proteomes" id="UP000177376">
    <property type="component" value="Unassembled WGS sequence"/>
</dbReference>
<dbReference type="SUPFAM" id="SSF81624">
    <property type="entry name" value="N-terminal domain of MutM-like DNA repair proteins"/>
    <property type="match status" value="1"/>
</dbReference>
<dbReference type="SUPFAM" id="SSF57716">
    <property type="entry name" value="Glucocorticoid receptor-like (DNA-binding domain)"/>
    <property type="match status" value="1"/>
</dbReference>
<sequence length="305" mass="34399">MPELPEVETLRRELDRAVKNKIIKSVEVRWPKLVKPLSANIFSKKLIGQKIISTDRRAKILLLKLSKGDKKTRDGFLAIHLKMTGQLIFRPKKGRLVIGGHPLPPPPNLPLGQGEGLNSNLPHKHTHIIINFTDGSTLYFNDIRKFGWLKIFDAKSLEKLSAEFGPEALSDQFNLKKFQEILKKYPNQKIKQLLTDQKLIAGIGNIYADESCFCAGIRPTRLVKDIKLSEINKLLLCFKKTLKLAISKGGTSSDTYVKLNGQPGGFVPYLKVYGRQGEKCKKCQGLVEKIRLNGRGTHFCRSCQK</sequence>
<proteinExistence type="inferred from homology"/>
<evidence type="ECO:0000256" key="15">
    <source>
        <dbReference type="ARBA" id="ARBA00044632"/>
    </source>
</evidence>
<organism evidence="19 20">
    <name type="scientific">Candidatus Buchananbacteria bacterium RIFCSPLOWO2_01_FULL_39_33</name>
    <dbReference type="NCBI Taxonomy" id="1797543"/>
    <lineage>
        <taxon>Bacteria</taxon>
        <taxon>Candidatus Buchananiibacteriota</taxon>
    </lineage>
</organism>
<dbReference type="InterPro" id="IPR000214">
    <property type="entry name" value="Znf_DNA_glyclase/AP_lyase"/>
</dbReference>
<evidence type="ECO:0000313" key="19">
    <source>
        <dbReference type="EMBL" id="OGY51533.1"/>
    </source>
</evidence>
<protein>
    <submittedName>
        <fullName evidence="19">Uncharacterized protein</fullName>
    </submittedName>
</protein>
<evidence type="ECO:0000256" key="4">
    <source>
        <dbReference type="ARBA" id="ARBA00011245"/>
    </source>
</evidence>
<evidence type="ECO:0000256" key="1">
    <source>
        <dbReference type="ARBA" id="ARBA00001668"/>
    </source>
</evidence>
<evidence type="ECO:0000256" key="5">
    <source>
        <dbReference type="ARBA" id="ARBA00022723"/>
    </source>
</evidence>
<keyword evidence="6" id="KW-0227">DNA damage</keyword>
<evidence type="ECO:0000256" key="10">
    <source>
        <dbReference type="ARBA" id="ARBA00023125"/>
    </source>
</evidence>
<comment type="cofactor">
    <cofactor evidence="2">
        <name>Zn(2+)</name>
        <dbReference type="ChEBI" id="CHEBI:29105"/>
    </cofactor>
</comment>
<dbReference type="InterPro" id="IPR035937">
    <property type="entry name" value="FPG_N"/>
</dbReference>
<dbReference type="Gene3D" id="1.10.8.50">
    <property type="match status" value="1"/>
</dbReference>
<evidence type="ECO:0000256" key="2">
    <source>
        <dbReference type="ARBA" id="ARBA00001947"/>
    </source>
</evidence>
<dbReference type="GO" id="GO:0034039">
    <property type="term" value="F:8-oxo-7,8-dihydroguanine DNA N-glycosylase activity"/>
    <property type="evidence" value="ECO:0007669"/>
    <property type="project" value="TreeGrafter"/>
</dbReference>
<evidence type="ECO:0000256" key="11">
    <source>
        <dbReference type="ARBA" id="ARBA00023204"/>
    </source>
</evidence>
<comment type="similarity">
    <text evidence="3">Belongs to the FPG family.</text>
</comment>
<dbReference type="InterPro" id="IPR010979">
    <property type="entry name" value="Ribosomal_uS13-like_H2TH"/>
</dbReference>
<evidence type="ECO:0000256" key="16">
    <source>
        <dbReference type="PROSITE-ProRule" id="PRU00391"/>
    </source>
</evidence>